<comment type="caution">
    <text evidence="1">The sequence shown here is derived from an EMBL/GenBank/DDBJ whole genome shotgun (WGS) entry which is preliminary data.</text>
</comment>
<dbReference type="Proteomes" id="UP000266723">
    <property type="component" value="Unassembled WGS sequence"/>
</dbReference>
<evidence type="ECO:0000313" key="1">
    <source>
        <dbReference type="EMBL" id="KAF3551878.1"/>
    </source>
</evidence>
<gene>
    <name evidence="1" type="ORF">DY000_02000457</name>
</gene>
<keyword evidence="2" id="KW-1185">Reference proteome</keyword>
<accession>A0ABQ7CL00</accession>
<name>A0ABQ7CL00_BRACR</name>
<evidence type="ECO:0000313" key="2">
    <source>
        <dbReference type="Proteomes" id="UP000266723"/>
    </source>
</evidence>
<protein>
    <submittedName>
        <fullName evidence="1">Uncharacterized protein</fullName>
    </submittedName>
</protein>
<organism evidence="1 2">
    <name type="scientific">Brassica cretica</name>
    <name type="common">Mustard</name>
    <dbReference type="NCBI Taxonomy" id="69181"/>
    <lineage>
        <taxon>Eukaryota</taxon>
        <taxon>Viridiplantae</taxon>
        <taxon>Streptophyta</taxon>
        <taxon>Embryophyta</taxon>
        <taxon>Tracheophyta</taxon>
        <taxon>Spermatophyta</taxon>
        <taxon>Magnoliopsida</taxon>
        <taxon>eudicotyledons</taxon>
        <taxon>Gunneridae</taxon>
        <taxon>Pentapetalae</taxon>
        <taxon>rosids</taxon>
        <taxon>malvids</taxon>
        <taxon>Brassicales</taxon>
        <taxon>Brassicaceae</taxon>
        <taxon>Brassiceae</taxon>
        <taxon>Brassica</taxon>
    </lineage>
</organism>
<proteinExistence type="predicted"/>
<dbReference type="EMBL" id="QGKV02000832">
    <property type="protein sequence ID" value="KAF3551878.1"/>
    <property type="molecule type" value="Genomic_DNA"/>
</dbReference>
<reference evidence="1 2" key="1">
    <citation type="journal article" date="2020" name="BMC Genomics">
        <title>Intraspecific diversification of the crop wild relative Brassica cretica Lam. using demographic model selection.</title>
        <authorList>
            <person name="Kioukis A."/>
            <person name="Michalopoulou V.A."/>
            <person name="Briers L."/>
            <person name="Pirintsos S."/>
            <person name="Studholme D.J."/>
            <person name="Pavlidis P."/>
            <person name="Sarris P.F."/>
        </authorList>
    </citation>
    <scope>NUCLEOTIDE SEQUENCE [LARGE SCALE GENOMIC DNA]</scope>
    <source>
        <strain evidence="2">cv. PFS-1207/04</strain>
    </source>
</reference>
<sequence>MEYPLGGIVCFFQLLRLEIAKVNETDEEGYGSELGQDSVFGCIVTICVRLAIAISAFRCAQLPLLHQSQVLKPGIECFLVADLNFINDVARIFEFSSAVLHWLFSKHISLLLLRNPISALYGHKWLEFRLLDTATVCHTNKLLRPGLIILVYLTGRVSPDRYRFIRQESVLELSQRRDRNPYGSGVLRSTLFQPALSSNGSRALLGKTRKGGAGRWVVLGVGTTVLHLNVDTDRGVSDWLHRVPTQS</sequence>